<gene>
    <name evidence="3" type="ORF">FGG08_002250</name>
</gene>
<evidence type="ECO:0000313" key="3">
    <source>
        <dbReference type="EMBL" id="KAH0543392.1"/>
    </source>
</evidence>
<feature type="transmembrane region" description="Helical" evidence="2">
    <location>
        <begin position="273"/>
        <end position="293"/>
    </location>
</feature>
<accession>A0A9P8ID57</accession>
<dbReference type="EMBL" id="JAGHQL010000033">
    <property type="protein sequence ID" value="KAH0543392.1"/>
    <property type="molecule type" value="Genomic_DNA"/>
</dbReference>
<evidence type="ECO:0000256" key="1">
    <source>
        <dbReference type="SAM" id="MobiDB-lite"/>
    </source>
</evidence>
<feature type="region of interest" description="Disordered" evidence="1">
    <location>
        <begin position="1"/>
        <end position="56"/>
    </location>
</feature>
<organism evidence="3 4">
    <name type="scientific">Glutinoglossum americanum</name>
    <dbReference type="NCBI Taxonomy" id="1670608"/>
    <lineage>
        <taxon>Eukaryota</taxon>
        <taxon>Fungi</taxon>
        <taxon>Dikarya</taxon>
        <taxon>Ascomycota</taxon>
        <taxon>Pezizomycotina</taxon>
        <taxon>Geoglossomycetes</taxon>
        <taxon>Geoglossales</taxon>
        <taxon>Geoglossaceae</taxon>
        <taxon>Glutinoglossum</taxon>
    </lineage>
</organism>
<dbReference type="AlphaFoldDB" id="A0A9P8ID57"/>
<dbReference type="OrthoDB" id="10554055at2759"/>
<evidence type="ECO:0000256" key="2">
    <source>
        <dbReference type="SAM" id="Phobius"/>
    </source>
</evidence>
<keyword evidence="4" id="KW-1185">Reference proteome</keyword>
<feature type="transmembrane region" description="Helical" evidence="2">
    <location>
        <begin position="238"/>
        <end position="261"/>
    </location>
</feature>
<keyword evidence="2" id="KW-0812">Transmembrane</keyword>
<dbReference type="Proteomes" id="UP000698800">
    <property type="component" value="Unassembled WGS sequence"/>
</dbReference>
<feature type="compositionally biased region" description="Basic and acidic residues" evidence="1">
    <location>
        <begin position="9"/>
        <end position="30"/>
    </location>
</feature>
<comment type="caution">
    <text evidence="3">The sequence shown here is derived from an EMBL/GenBank/DDBJ whole genome shotgun (WGS) entry which is preliminary data.</text>
</comment>
<evidence type="ECO:0000313" key="4">
    <source>
        <dbReference type="Proteomes" id="UP000698800"/>
    </source>
</evidence>
<feature type="transmembrane region" description="Helical" evidence="2">
    <location>
        <begin position="213"/>
        <end position="232"/>
    </location>
</feature>
<keyword evidence="2" id="KW-1133">Transmembrane helix</keyword>
<keyword evidence="2" id="KW-0472">Membrane</keyword>
<reference evidence="3" key="1">
    <citation type="submission" date="2021-03" db="EMBL/GenBank/DDBJ databases">
        <title>Comparative genomics and phylogenomic investigation of the class Geoglossomycetes provide insights into ecological specialization and systematics.</title>
        <authorList>
            <person name="Melie T."/>
            <person name="Pirro S."/>
            <person name="Miller A.N."/>
            <person name="Quandt A."/>
        </authorList>
    </citation>
    <scope>NUCLEOTIDE SEQUENCE</scope>
    <source>
        <strain evidence="3">GBOQ0MN5Z8</strain>
    </source>
</reference>
<protein>
    <submittedName>
        <fullName evidence="3">Uncharacterized protein</fullName>
    </submittedName>
</protein>
<sequence>MEEYETGEEERRRQREREEEEEERRRREQDPDQGDLSSAYPGQHQQQQQSEEQRSSTRAYRILWAMTSLISNYRTSPPSPRTPLTYPSSACFALALVAGIGCTSTPTNMLHLYSVRPADLAQRLGNLTGGRPEDFLAAWMPDEWRVGFSGVCAVSSSLPHCEYKFCPTLDFGHLVSAASQGRDPGVLDRWESAMAALRSRHDVVAGKQMSSGAGALLVLALAIWFLLLPAPVFDNGSFGYNAVATVVFVLHGGLLLGAGLLQRCAGRTAIRVGFGWGGVIANLLFGGLARAHLRREIPPNGQVPKGLFE</sequence>
<proteinExistence type="predicted"/>
<name>A0A9P8ID57_9PEZI</name>